<evidence type="ECO:0000313" key="3">
    <source>
        <dbReference type="Proteomes" id="UP001597168"/>
    </source>
</evidence>
<evidence type="ECO:0000313" key="2">
    <source>
        <dbReference type="EMBL" id="MFD1151422.1"/>
    </source>
</evidence>
<dbReference type="RefSeq" id="WP_380728412.1">
    <property type="nucleotide sequence ID" value="NZ_JBHTLK010000237.1"/>
</dbReference>
<evidence type="ECO:0000256" key="1">
    <source>
        <dbReference type="SAM" id="MobiDB-lite"/>
    </source>
</evidence>
<feature type="non-terminal residue" evidence="2">
    <location>
        <position position="96"/>
    </location>
</feature>
<name>A0ABW3R2X3_9PSEU</name>
<accession>A0ABW3R2X3</accession>
<organism evidence="2 3">
    <name type="scientific">Saccharothrix hoggarensis</name>
    <dbReference type="NCBI Taxonomy" id="913853"/>
    <lineage>
        <taxon>Bacteria</taxon>
        <taxon>Bacillati</taxon>
        <taxon>Actinomycetota</taxon>
        <taxon>Actinomycetes</taxon>
        <taxon>Pseudonocardiales</taxon>
        <taxon>Pseudonocardiaceae</taxon>
        <taxon>Saccharothrix</taxon>
    </lineage>
</organism>
<dbReference type="EMBL" id="JBHTLK010000237">
    <property type="protein sequence ID" value="MFD1151422.1"/>
    <property type="molecule type" value="Genomic_DNA"/>
</dbReference>
<feature type="region of interest" description="Disordered" evidence="1">
    <location>
        <begin position="42"/>
        <end position="96"/>
    </location>
</feature>
<protein>
    <submittedName>
        <fullName evidence="2">Uncharacterized protein</fullName>
    </submittedName>
</protein>
<dbReference type="Proteomes" id="UP001597168">
    <property type="component" value="Unassembled WGS sequence"/>
</dbReference>
<gene>
    <name evidence="2" type="ORF">ACFQ3T_30190</name>
</gene>
<keyword evidence="3" id="KW-1185">Reference proteome</keyword>
<reference evidence="3" key="1">
    <citation type="journal article" date="2019" name="Int. J. Syst. Evol. Microbiol.">
        <title>The Global Catalogue of Microorganisms (GCM) 10K type strain sequencing project: providing services to taxonomists for standard genome sequencing and annotation.</title>
        <authorList>
            <consortium name="The Broad Institute Genomics Platform"/>
            <consortium name="The Broad Institute Genome Sequencing Center for Infectious Disease"/>
            <person name="Wu L."/>
            <person name="Ma J."/>
        </authorList>
    </citation>
    <scope>NUCLEOTIDE SEQUENCE [LARGE SCALE GENOMIC DNA]</scope>
    <source>
        <strain evidence="3">CCUG 60214</strain>
    </source>
</reference>
<sequence length="96" mass="9568">MERYAAVFEVADPPRTSTVAFYPDDARPVPVGPEPARAEVVASGEDGVGRAPAVPAGDSGETSGPAARRTSAGSPAGGPGDRLTIAGPDGARRTVP</sequence>
<comment type="caution">
    <text evidence="2">The sequence shown here is derived from an EMBL/GenBank/DDBJ whole genome shotgun (WGS) entry which is preliminary data.</text>
</comment>
<proteinExistence type="predicted"/>